<dbReference type="InterPro" id="IPR013766">
    <property type="entry name" value="Thioredoxin_domain"/>
</dbReference>
<reference evidence="12" key="1">
    <citation type="journal article" date="2021" name="PeerJ">
        <title>Extensive microbial diversity within the chicken gut microbiome revealed by metagenomics and culture.</title>
        <authorList>
            <person name="Gilroy R."/>
            <person name="Ravi A."/>
            <person name="Getino M."/>
            <person name="Pursley I."/>
            <person name="Horton D.L."/>
            <person name="Alikhan N.F."/>
            <person name="Baker D."/>
            <person name="Gharbi K."/>
            <person name="Hall N."/>
            <person name="Watson M."/>
            <person name="Adriaenssens E.M."/>
            <person name="Foster-Nyarko E."/>
            <person name="Jarju S."/>
            <person name="Secka A."/>
            <person name="Antonio M."/>
            <person name="Oren A."/>
            <person name="Chaudhuri R.R."/>
            <person name="La Ragione R."/>
            <person name="Hildebrand F."/>
            <person name="Pallen M.J."/>
        </authorList>
    </citation>
    <scope>NUCLEOTIDE SEQUENCE</scope>
    <source>
        <strain evidence="12">CHK172-16539</strain>
    </source>
</reference>
<keyword evidence="5 10" id="KW-1015">Disulfide bond</keyword>
<dbReference type="Proteomes" id="UP000824063">
    <property type="component" value="Unassembled WGS sequence"/>
</dbReference>
<dbReference type="Gene3D" id="3.40.30.10">
    <property type="entry name" value="Glutaredoxin"/>
    <property type="match status" value="1"/>
</dbReference>
<dbReference type="PROSITE" id="PS00194">
    <property type="entry name" value="THIOREDOXIN_1"/>
    <property type="match status" value="1"/>
</dbReference>
<evidence type="ECO:0000256" key="3">
    <source>
        <dbReference type="ARBA" id="ARBA00022448"/>
    </source>
</evidence>
<dbReference type="FunFam" id="3.40.30.10:FF:000001">
    <property type="entry name" value="Thioredoxin"/>
    <property type="match status" value="1"/>
</dbReference>
<evidence type="ECO:0000256" key="8">
    <source>
        <dbReference type="PIRNR" id="PIRNR000077"/>
    </source>
</evidence>
<dbReference type="InterPro" id="IPR017937">
    <property type="entry name" value="Thioredoxin_CS"/>
</dbReference>
<evidence type="ECO:0000256" key="5">
    <source>
        <dbReference type="ARBA" id="ARBA00023157"/>
    </source>
</evidence>
<feature type="active site" description="Nucleophile" evidence="9">
    <location>
        <position position="30"/>
    </location>
</feature>
<dbReference type="GO" id="GO:0005829">
    <property type="term" value="C:cytosol"/>
    <property type="evidence" value="ECO:0007669"/>
    <property type="project" value="TreeGrafter"/>
</dbReference>
<name>A0A9D2F9B4_9ENTE</name>
<evidence type="ECO:0000256" key="10">
    <source>
        <dbReference type="PIRSR" id="PIRSR000077-4"/>
    </source>
</evidence>
<dbReference type="InterPro" id="IPR036249">
    <property type="entry name" value="Thioredoxin-like_sf"/>
</dbReference>
<gene>
    <name evidence="12" type="primary">trxA</name>
    <name evidence="12" type="ORF">IAA20_10400</name>
</gene>
<dbReference type="PROSITE" id="PS51352">
    <property type="entry name" value="THIOREDOXIN_2"/>
    <property type="match status" value="1"/>
</dbReference>
<evidence type="ECO:0000259" key="11">
    <source>
        <dbReference type="PROSITE" id="PS51352"/>
    </source>
</evidence>
<dbReference type="PANTHER" id="PTHR45663:SF11">
    <property type="entry name" value="GEO12009P1"/>
    <property type="match status" value="1"/>
</dbReference>
<dbReference type="SUPFAM" id="SSF52833">
    <property type="entry name" value="Thioredoxin-like"/>
    <property type="match status" value="1"/>
</dbReference>
<keyword evidence="4" id="KW-0249">Electron transport</keyword>
<dbReference type="PIRSF" id="PIRSF000077">
    <property type="entry name" value="Thioredoxin"/>
    <property type="match status" value="1"/>
</dbReference>
<evidence type="ECO:0000256" key="9">
    <source>
        <dbReference type="PIRSR" id="PIRSR000077-1"/>
    </source>
</evidence>
<dbReference type="EMBL" id="DXBN01000242">
    <property type="protein sequence ID" value="HIZ54337.1"/>
    <property type="molecule type" value="Genomic_DNA"/>
</dbReference>
<keyword evidence="6 10" id="KW-0676">Redox-active center</keyword>
<evidence type="ECO:0000256" key="7">
    <source>
        <dbReference type="NCBIfam" id="TIGR01068"/>
    </source>
</evidence>
<dbReference type="GO" id="GO:0015035">
    <property type="term" value="F:protein-disulfide reductase activity"/>
    <property type="evidence" value="ECO:0007669"/>
    <property type="project" value="UniProtKB-UniRule"/>
</dbReference>
<dbReference type="AlphaFoldDB" id="A0A9D2F9B4"/>
<feature type="disulfide bond" description="Redox-active" evidence="10">
    <location>
        <begin position="27"/>
        <end position="30"/>
    </location>
</feature>
<dbReference type="InterPro" id="IPR005746">
    <property type="entry name" value="Thioredoxin"/>
</dbReference>
<feature type="site" description="Contributes to redox potential value" evidence="9">
    <location>
        <position position="29"/>
    </location>
</feature>
<evidence type="ECO:0000256" key="6">
    <source>
        <dbReference type="ARBA" id="ARBA00023284"/>
    </source>
</evidence>
<feature type="site" description="Contributes to redox potential value" evidence="9">
    <location>
        <position position="28"/>
    </location>
</feature>
<dbReference type="GO" id="GO:0045454">
    <property type="term" value="P:cell redox homeostasis"/>
    <property type="evidence" value="ECO:0007669"/>
    <property type="project" value="TreeGrafter"/>
</dbReference>
<sequence length="104" mass="11571">MNNLTTGTFQSQIAKGVHLVDFWAPWCGPCRMQNPILDELSKEMPADKVQINKVNVDEEGSLAVHFGIQSIPTLMVFKDGLPVERLMGVQPKQKLQSILASHID</sequence>
<proteinExistence type="inferred from homology"/>
<evidence type="ECO:0000313" key="13">
    <source>
        <dbReference type="Proteomes" id="UP000824063"/>
    </source>
</evidence>
<protein>
    <recommendedName>
        <fullName evidence="2 7">Thioredoxin</fullName>
    </recommendedName>
</protein>
<dbReference type="NCBIfam" id="TIGR01068">
    <property type="entry name" value="thioredoxin"/>
    <property type="match status" value="1"/>
</dbReference>
<dbReference type="PRINTS" id="PR00421">
    <property type="entry name" value="THIOREDOXIN"/>
</dbReference>
<keyword evidence="3" id="KW-0813">Transport</keyword>
<evidence type="ECO:0000256" key="2">
    <source>
        <dbReference type="ARBA" id="ARBA00020570"/>
    </source>
</evidence>
<evidence type="ECO:0000256" key="4">
    <source>
        <dbReference type="ARBA" id="ARBA00022982"/>
    </source>
</evidence>
<feature type="active site" description="Nucleophile" evidence="9">
    <location>
        <position position="27"/>
    </location>
</feature>
<evidence type="ECO:0000313" key="12">
    <source>
        <dbReference type="EMBL" id="HIZ54337.1"/>
    </source>
</evidence>
<accession>A0A9D2F9B4</accession>
<dbReference type="Pfam" id="PF00085">
    <property type="entry name" value="Thioredoxin"/>
    <property type="match status" value="1"/>
</dbReference>
<organism evidence="12 13">
    <name type="scientific">Candidatus Enterococcus avicola</name>
    <dbReference type="NCBI Taxonomy" id="2838561"/>
    <lineage>
        <taxon>Bacteria</taxon>
        <taxon>Bacillati</taxon>
        <taxon>Bacillota</taxon>
        <taxon>Bacilli</taxon>
        <taxon>Lactobacillales</taxon>
        <taxon>Enterococcaceae</taxon>
        <taxon>Enterococcus</taxon>
    </lineage>
</organism>
<dbReference type="PANTHER" id="PTHR45663">
    <property type="entry name" value="GEO12009P1"/>
    <property type="match status" value="1"/>
</dbReference>
<evidence type="ECO:0000256" key="1">
    <source>
        <dbReference type="ARBA" id="ARBA00008987"/>
    </source>
</evidence>
<dbReference type="CDD" id="cd02947">
    <property type="entry name" value="TRX_family"/>
    <property type="match status" value="1"/>
</dbReference>
<comment type="similarity">
    <text evidence="1 8">Belongs to the thioredoxin family.</text>
</comment>
<reference evidence="12" key="2">
    <citation type="submission" date="2021-04" db="EMBL/GenBank/DDBJ databases">
        <authorList>
            <person name="Gilroy R."/>
        </authorList>
    </citation>
    <scope>NUCLEOTIDE SEQUENCE</scope>
    <source>
        <strain evidence="12">CHK172-16539</strain>
    </source>
</reference>
<feature type="domain" description="Thioredoxin" evidence="11">
    <location>
        <begin position="1"/>
        <end position="104"/>
    </location>
</feature>
<feature type="site" description="Deprotonates C-terminal active site Cys" evidence="9">
    <location>
        <position position="21"/>
    </location>
</feature>
<comment type="caution">
    <text evidence="12">The sequence shown here is derived from an EMBL/GenBank/DDBJ whole genome shotgun (WGS) entry which is preliminary data.</text>
</comment>